<feature type="transmembrane region" description="Helical" evidence="5">
    <location>
        <begin position="171"/>
        <end position="193"/>
    </location>
</feature>
<dbReference type="PANTHER" id="PTHR23508:SF10">
    <property type="entry name" value="CARBOXYLIC ACID TRANSPORTER PROTEIN HOMOLOG"/>
    <property type="match status" value="1"/>
</dbReference>
<feature type="transmembrane region" description="Helical" evidence="5">
    <location>
        <begin position="85"/>
        <end position="104"/>
    </location>
</feature>
<feature type="transmembrane region" description="Helical" evidence="5">
    <location>
        <begin position="110"/>
        <end position="132"/>
    </location>
</feature>
<feature type="transmembrane region" description="Helical" evidence="5">
    <location>
        <begin position="317"/>
        <end position="334"/>
    </location>
</feature>
<dbReference type="InterPro" id="IPR011701">
    <property type="entry name" value="MFS"/>
</dbReference>
<evidence type="ECO:0000256" key="3">
    <source>
        <dbReference type="ARBA" id="ARBA00022989"/>
    </source>
</evidence>
<dbReference type="Gene3D" id="1.20.1250.20">
    <property type="entry name" value="MFS general substrate transporter like domains"/>
    <property type="match status" value="1"/>
</dbReference>
<evidence type="ECO:0000259" key="6">
    <source>
        <dbReference type="PROSITE" id="PS50850"/>
    </source>
</evidence>
<name>A0ABS4QNN1_9NOCA</name>
<feature type="transmembrane region" description="Helical" evidence="5">
    <location>
        <begin position="254"/>
        <end position="270"/>
    </location>
</feature>
<dbReference type="InterPro" id="IPR020846">
    <property type="entry name" value="MFS_dom"/>
</dbReference>
<reference evidence="7 8" key="1">
    <citation type="submission" date="2021-03" db="EMBL/GenBank/DDBJ databases">
        <title>Sequencing the genomes of 1000 actinobacteria strains.</title>
        <authorList>
            <person name="Klenk H.-P."/>
        </authorList>
    </citation>
    <scope>NUCLEOTIDE SEQUENCE [LARGE SCALE GENOMIC DNA]</scope>
    <source>
        <strain evidence="7 8">DSM 45516</strain>
    </source>
</reference>
<comment type="caution">
    <text evidence="7">The sequence shown here is derived from an EMBL/GenBank/DDBJ whole genome shotgun (WGS) entry which is preliminary data.</text>
</comment>
<dbReference type="PROSITE" id="PS00217">
    <property type="entry name" value="SUGAR_TRANSPORT_2"/>
    <property type="match status" value="1"/>
</dbReference>
<feature type="transmembrane region" description="Helical" evidence="5">
    <location>
        <begin position="377"/>
        <end position="396"/>
    </location>
</feature>
<protein>
    <submittedName>
        <fullName evidence="7">Benzoate transport</fullName>
    </submittedName>
</protein>
<feature type="transmembrane region" description="Helical" evidence="5">
    <location>
        <begin position="408"/>
        <end position="427"/>
    </location>
</feature>
<feature type="domain" description="Major facilitator superfamily (MFS) profile" evidence="6">
    <location>
        <begin position="19"/>
        <end position="432"/>
    </location>
</feature>
<dbReference type="RefSeq" id="WP_209896586.1">
    <property type="nucleotide sequence ID" value="NZ_JAGGMR010000001.1"/>
</dbReference>
<feature type="transmembrane region" description="Helical" evidence="5">
    <location>
        <begin position="12"/>
        <end position="29"/>
    </location>
</feature>
<keyword evidence="8" id="KW-1185">Reference proteome</keyword>
<dbReference type="PROSITE" id="PS00216">
    <property type="entry name" value="SUGAR_TRANSPORT_1"/>
    <property type="match status" value="1"/>
</dbReference>
<dbReference type="PANTHER" id="PTHR23508">
    <property type="entry name" value="CARBOXYLIC ACID TRANSPORTER PROTEIN HOMOLOG"/>
    <property type="match status" value="1"/>
</dbReference>
<keyword evidence="4 5" id="KW-0472">Membrane</keyword>
<dbReference type="SUPFAM" id="SSF103473">
    <property type="entry name" value="MFS general substrate transporter"/>
    <property type="match status" value="1"/>
</dbReference>
<keyword evidence="2 5" id="KW-0812">Transmembrane</keyword>
<dbReference type="Proteomes" id="UP001519325">
    <property type="component" value="Unassembled WGS sequence"/>
</dbReference>
<accession>A0ABS4QNN1</accession>
<feature type="transmembrane region" description="Helical" evidence="5">
    <location>
        <begin position="49"/>
        <end position="73"/>
    </location>
</feature>
<comment type="subcellular location">
    <subcellularLocation>
        <location evidence="1">Cell membrane</location>
        <topology evidence="1">Multi-pass membrane protein</topology>
    </subcellularLocation>
</comment>
<dbReference type="InterPro" id="IPR005829">
    <property type="entry name" value="Sugar_transporter_CS"/>
</dbReference>
<dbReference type="Pfam" id="PF07690">
    <property type="entry name" value="MFS_1"/>
    <property type="match status" value="1"/>
</dbReference>
<proteinExistence type="predicted"/>
<dbReference type="InterPro" id="IPR036259">
    <property type="entry name" value="MFS_trans_sf"/>
</dbReference>
<feature type="transmembrane region" description="Helical" evidence="5">
    <location>
        <begin position="290"/>
        <end position="310"/>
    </location>
</feature>
<evidence type="ECO:0000256" key="2">
    <source>
        <dbReference type="ARBA" id="ARBA00022692"/>
    </source>
</evidence>
<organism evidence="7 8">
    <name type="scientific">Nocardia goodfellowii</name>
    <dbReference type="NCBI Taxonomy" id="882446"/>
    <lineage>
        <taxon>Bacteria</taxon>
        <taxon>Bacillati</taxon>
        <taxon>Actinomycetota</taxon>
        <taxon>Actinomycetes</taxon>
        <taxon>Mycobacteriales</taxon>
        <taxon>Nocardiaceae</taxon>
        <taxon>Nocardia</taxon>
    </lineage>
</organism>
<evidence type="ECO:0000256" key="1">
    <source>
        <dbReference type="ARBA" id="ARBA00004651"/>
    </source>
</evidence>
<evidence type="ECO:0000256" key="5">
    <source>
        <dbReference type="SAM" id="Phobius"/>
    </source>
</evidence>
<dbReference type="PROSITE" id="PS50850">
    <property type="entry name" value="MFS"/>
    <property type="match status" value="1"/>
</dbReference>
<sequence length="449" mass="46418">MDLRARIDAAPMSPYQWLIVGLCVVLNMLDGYDVMALAFTAKSIGNEFGLSSAQTGVLLSAGLVGMAIGALVLAPLADKLGRRPLILSAVAMATAGMALSATAGSPVQLGVWRVLTGLGVGGILACTNVIASEYSSKRWRGLSIGLYTSGYGLGATLGGLAAVFLRDEYGWRAVFVCGAVLTGLALVLLAVLLPESVDYLLTRGRRDVLGRVNRIARRIRQEPLRELPVVPASGPPRAGRVADLFAGGNTRPTVLLWTAFFATMFGYYFINSWTPALLETAGMSKDQSATAGMMIALGGTLGSVIFGGLATRWTARGVLLIFTVLTAAAMVVFISSTSIIGVAFALGVVVGGLANGCIAGLYTLSPSLYETRMRSTGVGWAIGVGRAGAILAPTAAGRLLDAGWSAGQLYVAVAGVVLLAAVALLFLRSPKRRGPVLDVTPAVAAPVNS</sequence>
<gene>
    <name evidence="7" type="ORF">BJ987_006209</name>
</gene>
<evidence type="ECO:0000256" key="4">
    <source>
        <dbReference type="ARBA" id="ARBA00023136"/>
    </source>
</evidence>
<feature type="transmembrane region" description="Helical" evidence="5">
    <location>
        <begin position="340"/>
        <end position="365"/>
    </location>
</feature>
<evidence type="ECO:0000313" key="7">
    <source>
        <dbReference type="EMBL" id="MBP2193308.1"/>
    </source>
</evidence>
<dbReference type="EMBL" id="JAGGMR010000001">
    <property type="protein sequence ID" value="MBP2193308.1"/>
    <property type="molecule type" value="Genomic_DNA"/>
</dbReference>
<keyword evidence="3 5" id="KW-1133">Transmembrane helix</keyword>
<evidence type="ECO:0000313" key="8">
    <source>
        <dbReference type="Proteomes" id="UP001519325"/>
    </source>
</evidence>
<feature type="transmembrane region" description="Helical" evidence="5">
    <location>
        <begin position="144"/>
        <end position="165"/>
    </location>
</feature>
<dbReference type="CDD" id="cd17365">
    <property type="entry name" value="MFS_PcaK_like"/>
    <property type="match status" value="1"/>
</dbReference>